<evidence type="ECO:0000256" key="1">
    <source>
        <dbReference type="SAM" id="MobiDB-lite"/>
    </source>
</evidence>
<name>A0ABN9QLZ6_9DINO</name>
<proteinExistence type="predicted"/>
<dbReference type="PROSITE" id="PS00018">
    <property type="entry name" value="EF_HAND_1"/>
    <property type="match status" value="1"/>
</dbReference>
<dbReference type="PROSITE" id="PS50222">
    <property type="entry name" value="EF_HAND_2"/>
    <property type="match status" value="1"/>
</dbReference>
<accession>A0ABN9QLZ6</accession>
<feature type="compositionally biased region" description="Low complexity" evidence="1">
    <location>
        <begin position="10"/>
        <end position="27"/>
    </location>
</feature>
<evidence type="ECO:0000313" key="4">
    <source>
        <dbReference type="Proteomes" id="UP001189429"/>
    </source>
</evidence>
<dbReference type="EMBL" id="CAUYUJ010003793">
    <property type="protein sequence ID" value="CAK0806861.1"/>
    <property type="molecule type" value="Genomic_DNA"/>
</dbReference>
<feature type="domain" description="EF-hand" evidence="2">
    <location>
        <begin position="425"/>
        <end position="460"/>
    </location>
</feature>
<dbReference type="Proteomes" id="UP001189429">
    <property type="component" value="Unassembled WGS sequence"/>
</dbReference>
<organism evidence="3 4">
    <name type="scientific">Prorocentrum cordatum</name>
    <dbReference type="NCBI Taxonomy" id="2364126"/>
    <lineage>
        <taxon>Eukaryota</taxon>
        <taxon>Sar</taxon>
        <taxon>Alveolata</taxon>
        <taxon>Dinophyceae</taxon>
        <taxon>Prorocentrales</taxon>
        <taxon>Prorocentraceae</taxon>
        <taxon>Prorocentrum</taxon>
    </lineage>
</organism>
<reference evidence="3" key="1">
    <citation type="submission" date="2023-10" db="EMBL/GenBank/DDBJ databases">
        <authorList>
            <person name="Chen Y."/>
            <person name="Shah S."/>
            <person name="Dougan E. K."/>
            <person name="Thang M."/>
            <person name="Chan C."/>
        </authorList>
    </citation>
    <scope>NUCLEOTIDE SEQUENCE [LARGE SCALE GENOMIC DNA]</scope>
</reference>
<comment type="caution">
    <text evidence="3">The sequence shown here is derived from an EMBL/GenBank/DDBJ whole genome shotgun (WGS) entry which is preliminary data.</text>
</comment>
<protein>
    <recommendedName>
        <fullName evidence="2">EF-hand domain-containing protein</fullName>
    </recommendedName>
</protein>
<keyword evidence="4" id="KW-1185">Reference proteome</keyword>
<sequence length="534" mass="58249">REAASRARARAPAPAATAAAQRTAHRGAGAARLRAAAMGGRPWLERADLQRAQELLFALPPAGEADEARWGQRIWRKHFRAVASSLRERLERAGDAEHGRCEEGCLAKLQLLDVVAERFLGEPAGHAERARELDPALADAMARLRAHEADLFRAALRLAPAGGELSLGPAGGAGGVLACAAARPAAAPLGSAEPALAEPAAPRGSRGERGRGLLRLGVAGLCSGAQGRTIRALYLSKQEHDRQALPTDRPETMERHLFRYLGERHRGQERWLCFPPQLPQEARDRAAAIVSAVQKYAGKDVEVAIFGKILQNRLPEQPFIHVDVIQEHVEEKLGEFLRQDPQYREALPREGAMKDLRRCGVPLECCVGIAQDMYDEKDYELVMRRLGQLVPRIAEARAQGNGKFLVPFKSFLQSLQLVWVHRRECQLQRFARVFGELDQDGDGVLSGGEVQDLAARLADAERSAPADGASDCDEESQEAEEAIIAELQAACGELLPELQGCRGATFSQCVEMFRDVISLCHSLDELQASLRCGA</sequence>
<feature type="non-terminal residue" evidence="3">
    <location>
        <position position="1"/>
    </location>
</feature>
<dbReference type="InterPro" id="IPR018247">
    <property type="entry name" value="EF_Hand_1_Ca_BS"/>
</dbReference>
<gene>
    <name evidence="3" type="ORF">PCOR1329_LOCUS12937</name>
</gene>
<feature type="region of interest" description="Disordered" evidence="1">
    <location>
        <begin position="1"/>
        <end position="27"/>
    </location>
</feature>
<evidence type="ECO:0000259" key="2">
    <source>
        <dbReference type="PROSITE" id="PS50222"/>
    </source>
</evidence>
<dbReference type="InterPro" id="IPR002048">
    <property type="entry name" value="EF_hand_dom"/>
</dbReference>
<evidence type="ECO:0000313" key="3">
    <source>
        <dbReference type="EMBL" id="CAK0806861.1"/>
    </source>
</evidence>